<dbReference type="EMBL" id="PHHA01000012">
    <property type="protein sequence ID" value="PJG85477.1"/>
    <property type="molecule type" value="Genomic_DNA"/>
</dbReference>
<sequence>MKKIIILIGFSCVLFFLLKIISYYKDYQYFLTESNKILISGNQKEIKQMEEKFLSIINENKIIPNPWSSWYIERRGIFLSYLKEYKEYLKLLESIKNKNKDIDRELLICMLKEKLSLEYIPCYEDIYPKISNDYNDLNYWIVISALNKKELYKNKKYILDDNFLNVVEVFLSTPRTVFIEKTFPN</sequence>
<protein>
    <submittedName>
        <fullName evidence="1">Uncharacterized protein</fullName>
    </submittedName>
</protein>
<name>A0A2M8S2Z0_9PAST</name>
<dbReference type="AlphaFoldDB" id="A0A2M8S2Z0"/>
<comment type="caution">
    <text evidence="1">The sequence shown here is derived from an EMBL/GenBank/DDBJ whole genome shotgun (WGS) entry which is preliminary data.</text>
</comment>
<accession>A0A2M8S2Z0</accession>
<dbReference type="Proteomes" id="UP000229329">
    <property type="component" value="Unassembled WGS sequence"/>
</dbReference>
<proteinExistence type="predicted"/>
<evidence type="ECO:0000313" key="1">
    <source>
        <dbReference type="EMBL" id="PJG85477.1"/>
    </source>
</evidence>
<gene>
    <name evidence="1" type="ORF">CVP05_05935</name>
</gene>
<dbReference type="RefSeq" id="WP_100288660.1">
    <property type="nucleotide sequence ID" value="NZ_PHHA01000012.1"/>
</dbReference>
<reference evidence="1 2" key="1">
    <citation type="submission" date="2017-11" db="EMBL/GenBank/DDBJ databases">
        <title>Reclassification of Bisgaard taxon 7 as Conservatibacter flavescens gen. nov., sp. nov.</title>
        <authorList>
            <person name="Christensen H."/>
        </authorList>
    </citation>
    <scope>NUCLEOTIDE SEQUENCE [LARGE SCALE GENOMIC DNA]</scope>
    <source>
        <strain evidence="1 2">7_4</strain>
    </source>
</reference>
<organism evidence="1 2">
    <name type="scientific">Conservatibacter flavescens</name>
    <dbReference type="NCBI Taxonomy" id="28161"/>
    <lineage>
        <taxon>Bacteria</taxon>
        <taxon>Pseudomonadati</taxon>
        <taxon>Pseudomonadota</taxon>
        <taxon>Gammaproteobacteria</taxon>
        <taxon>Pasteurellales</taxon>
        <taxon>Pasteurellaceae</taxon>
        <taxon>Conservatibacter</taxon>
    </lineage>
</organism>
<evidence type="ECO:0000313" key="2">
    <source>
        <dbReference type="Proteomes" id="UP000229329"/>
    </source>
</evidence>
<keyword evidence="2" id="KW-1185">Reference proteome</keyword>